<dbReference type="Proteomes" id="UP000230750">
    <property type="component" value="Unassembled WGS sequence"/>
</dbReference>
<comment type="similarity">
    <text evidence="3">Belongs to the TMEM47 family.</text>
</comment>
<dbReference type="GO" id="GO:0016020">
    <property type="term" value="C:membrane"/>
    <property type="evidence" value="ECO:0007669"/>
    <property type="project" value="UniProtKB-SubCell"/>
</dbReference>
<dbReference type="InterPro" id="IPR015664">
    <property type="entry name" value="P53_induced"/>
</dbReference>
<keyword evidence="5" id="KW-0965">Cell junction</keyword>
<dbReference type="GO" id="GO:0098609">
    <property type="term" value="P:cell-cell adhesion"/>
    <property type="evidence" value="ECO:0007669"/>
    <property type="project" value="TreeGrafter"/>
</dbReference>
<comment type="subcellular location">
    <subcellularLocation>
        <location evidence="2">Cell junction</location>
    </subcellularLocation>
    <subcellularLocation>
        <location evidence="1">Membrane</location>
        <topology evidence="1">Multi-pass membrane protein</topology>
    </subcellularLocation>
</comment>
<feature type="transmembrane region" description="Helical" evidence="8">
    <location>
        <begin position="20"/>
        <end position="42"/>
    </location>
</feature>
<dbReference type="STRING" id="307972.A0A2G8KTP2"/>
<accession>A0A2G8KTP2</accession>
<dbReference type="EMBL" id="MRZV01000376">
    <property type="protein sequence ID" value="PIK51373.1"/>
    <property type="molecule type" value="Genomic_DNA"/>
</dbReference>
<dbReference type="PRINTS" id="PR01077">
    <property type="entry name" value="CLAUDIN"/>
</dbReference>
<evidence type="ECO:0000256" key="5">
    <source>
        <dbReference type="ARBA" id="ARBA00022949"/>
    </source>
</evidence>
<keyword evidence="4 8" id="KW-0812">Transmembrane</keyword>
<feature type="transmembrane region" description="Helical" evidence="8">
    <location>
        <begin position="165"/>
        <end position="187"/>
    </location>
</feature>
<comment type="caution">
    <text evidence="9">The sequence shown here is derived from an EMBL/GenBank/DDBJ whole genome shotgun (WGS) entry which is preliminary data.</text>
</comment>
<evidence type="ECO:0000313" key="10">
    <source>
        <dbReference type="Proteomes" id="UP000230750"/>
    </source>
</evidence>
<proteinExistence type="inferred from homology"/>
<dbReference type="PANTHER" id="PTHR14399">
    <property type="entry name" value="P53-INDUCED PROTEIN RELATED"/>
    <property type="match status" value="1"/>
</dbReference>
<evidence type="ECO:0000256" key="6">
    <source>
        <dbReference type="ARBA" id="ARBA00022989"/>
    </source>
</evidence>
<gene>
    <name evidence="9" type="ORF">BSL78_11741</name>
</gene>
<evidence type="ECO:0000313" key="9">
    <source>
        <dbReference type="EMBL" id="PIK51373.1"/>
    </source>
</evidence>
<dbReference type="AlphaFoldDB" id="A0A2G8KTP2"/>
<dbReference type="InterPro" id="IPR004031">
    <property type="entry name" value="PMP22/EMP/MP20/Claudin"/>
</dbReference>
<dbReference type="PANTHER" id="PTHR14399:SF5">
    <property type="entry name" value="CELL JUNCTION PROTEIN VAB-9"/>
    <property type="match status" value="1"/>
</dbReference>
<dbReference type="Pfam" id="PF00822">
    <property type="entry name" value="PMP22_Claudin"/>
    <property type="match status" value="1"/>
</dbReference>
<evidence type="ECO:0000256" key="3">
    <source>
        <dbReference type="ARBA" id="ARBA00008691"/>
    </source>
</evidence>
<sequence>MQETTETTVTTRVIRPFKIIATILVVVAIILMIPVLVSQVWIKAGTYNQGLWTECYSGERKAPTASPLQPTPSTSPELICYGAQKSAWLSAAKAFTLISLILTVVGLLCAALALWKGRSYAMYFVIGGIILIVAAVCILIVLIIFPVKFMVEDVVPNRGVWELGWAWGLALGIWILQLAAGLLYIFAPDKEEIYYSEKTYFS</sequence>
<name>A0A2G8KTP2_STIJA</name>
<evidence type="ECO:0000256" key="7">
    <source>
        <dbReference type="ARBA" id="ARBA00023136"/>
    </source>
</evidence>
<feature type="transmembrane region" description="Helical" evidence="8">
    <location>
        <begin position="122"/>
        <end position="145"/>
    </location>
</feature>
<keyword evidence="10" id="KW-1185">Reference proteome</keyword>
<evidence type="ECO:0000256" key="2">
    <source>
        <dbReference type="ARBA" id="ARBA00004282"/>
    </source>
</evidence>
<feature type="transmembrane region" description="Helical" evidence="8">
    <location>
        <begin position="94"/>
        <end position="115"/>
    </location>
</feature>
<evidence type="ECO:0000256" key="1">
    <source>
        <dbReference type="ARBA" id="ARBA00004141"/>
    </source>
</evidence>
<organism evidence="9 10">
    <name type="scientific">Stichopus japonicus</name>
    <name type="common">Sea cucumber</name>
    <dbReference type="NCBI Taxonomy" id="307972"/>
    <lineage>
        <taxon>Eukaryota</taxon>
        <taxon>Metazoa</taxon>
        <taxon>Echinodermata</taxon>
        <taxon>Eleutherozoa</taxon>
        <taxon>Echinozoa</taxon>
        <taxon>Holothuroidea</taxon>
        <taxon>Aspidochirotacea</taxon>
        <taxon>Aspidochirotida</taxon>
        <taxon>Stichopodidae</taxon>
        <taxon>Apostichopus</taxon>
    </lineage>
</organism>
<evidence type="ECO:0000256" key="4">
    <source>
        <dbReference type="ARBA" id="ARBA00022692"/>
    </source>
</evidence>
<keyword evidence="6 8" id="KW-1133">Transmembrane helix</keyword>
<dbReference type="OrthoDB" id="8655982at2759"/>
<protein>
    <submittedName>
        <fullName evidence="9">Putative epithelial membrane protein 2</fullName>
    </submittedName>
</protein>
<evidence type="ECO:0000256" key="8">
    <source>
        <dbReference type="SAM" id="Phobius"/>
    </source>
</evidence>
<dbReference type="Gene3D" id="1.20.140.150">
    <property type="match status" value="1"/>
</dbReference>
<dbReference type="GO" id="GO:0005911">
    <property type="term" value="C:cell-cell junction"/>
    <property type="evidence" value="ECO:0007669"/>
    <property type="project" value="TreeGrafter"/>
</dbReference>
<keyword evidence="7 8" id="KW-0472">Membrane</keyword>
<reference evidence="9 10" key="1">
    <citation type="journal article" date="2017" name="PLoS Biol.">
        <title>The sea cucumber genome provides insights into morphological evolution and visceral regeneration.</title>
        <authorList>
            <person name="Zhang X."/>
            <person name="Sun L."/>
            <person name="Yuan J."/>
            <person name="Sun Y."/>
            <person name="Gao Y."/>
            <person name="Zhang L."/>
            <person name="Li S."/>
            <person name="Dai H."/>
            <person name="Hamel J.F."/>
            <person name="Liu C."/>
            <person name="Yu Y."/>
            <person name="Liu S."/>
            <person name="Lin W."/>
            <person name="Guo K."/>
            <person name="Jin S."/>
            <person name="Xu P."/>
            <person name="Storey K.B."/>
            <person name="Huan P."/>
            <person name="Zhang T."/>
            <person name="Zhou Y."/>
            <person name="Zhang J."/>
            <person name="Lin C."/>
            <person name="Li X."/>
            <person name="Xing L."/>
            <person name="Huo D."/>
            <person name="Sun M."/>
            <person name="Wang L."/>
            <person name="Mercier A."/>
            <person name="Li F."/>
            <person name="Yang H."/>
            <person name="Xiang J."/>
        </authorList>
    </citation>
    <scope>NUCLEOTIDE SEQUENCE [LARGE SCALE GENOMIC DNA]</scope>
    <source>
        <strain evidence="9">Shaxun</strain>
        <tissue evidence="9">Muscle</tissue>
    </source>
</reference>